<keyword evidence="1" id="KW-0472">Membrane</keyword>
<organism evidence="3 4">
    <name type="scientific">Dictyobacter formicarum</name>
    <dbReference type="NCBI Taxonomy" id="2778368"/>
    <lineage>
        <taxon>Bacteria</taxon>
        <taxon>Bacillati</taxon>
        <taxon>Chloroflexota</taxon>
        <taxon>Ktedonobacteria</taxon>
        <taxon>Ktedonobacterales</taxon>
        <taxon>Dictyobacteraceae</taxon>
        <taxon>Dictyobacter</taxon>
    </lineage>
</organism>
<keyword evidence="1" id="KW-1133">Transmembrane helix</keyword>
<evidence type="ECO:0000313" key="3">
    <source>
        <dbReference type="EMBL" id="GHO82698.1"/>
    </source>
</evidence>
<dbReference type="Proteomes" id="UP000635565">
    <property type="component" value="Unassembled WGS sequence"/>
</dbReference>
<reference evidence="3 4" key="1">
    <citation type="journal article" date="2021" name="Int. J. Syst. Evol. Microbiol.">
        <title>Reticulibacter mediterranei gen. nov., sp. nov., within the new family Reticulibacteraceae fam. nov., and Ktedonospora formicarum gen. nov., sp. nov., Ktedonobacter robiniae sp. nov., Dictyobacter formicarum sp. nov. and Dictyobacter arantiisoli sp. nov., belonging to the class Ktedonobacteria.</title>
        <authorList>
            <person name="Yabe S."/>
            <person name="Zheng Y."/>
            <person name="Wang C.M."/>
            <person name="Sakai Y."/>
            <person name="Abe K."/>
            <person name="Yokota A."/>
            <person name="Donadio S."/>
            <person name="Cavaletti L."/>
            <person name="Monciardini P."/>
        </authorList>
    </citation>
    <scope>NUCLEOTIDE SEQUENCE [LARGE SCALE GENOMIC DNA]</scope>
    <source>
        <strain evidence="3 4">SOSP1-9</strain>
    </source>
</reference>
<keyword evidence="4" id="KW-1185">Reference proteome</keyword>
<sequence>MQQLEKPDVVPHRKRLFSGKRWFAFLLVMGSLLGASLLALSGFQHNVSRAAQASLPGSSGTTPTQTSQQANSLILFETYESTIIHITARSTRDGKVAWTSSHQYEHADYIARGNGISYAQAGDEIFFISKCQLNAVNATSGTVIWQKDLLQAGQTFCEYTKVLFDAEFDRIYVVGAVSTETLTEYPVNPGEQPLVQLPSTSQPRLLAFQGSTGRQLWQNTSIGVVIDGFLFTADFAVDRGIIYTTKSPIVKTADDRRLIALDGQNGQLLWQDQRPGEESMSLIAGDGIVYTLSALFSADRQSIEGFTLAGLQGTSGTPLWSHPLKTDASSPLIITQHTLVVQSFTQTAVQGTYHIQLHGYDLETGSQTLFSNIGLVQNHVPVAPTIAADSSNVYLALGGTEVEAIQLSDGKMLWKTGTFGSIGGPFQVADGHVTFLNRDAARAVFLVALEARDGSVAWQQQIG</sequence>
<dbReference type="EMBL" id="BNJJ01000002">
    <property type="protein sequence ID" value="GHO82698.1"/>
    <property type="molecule type" value="Genomic_DNA"/>
</dbReference>
<feature type="domain" description="Pyrrolo-quinoline quinone repeat" evidence="2">
    <location>
        <begin position="385"/>
        <end position="461"/>
    </location>
</feature>
<evidence type="ECO:0000256" key="1">
    <source>
        <dbReference type="SAM" id="Phobius"/>
    </source>
</evidence>
<accession>A0ABQ3VBB4</accession>
<protein>
    <recommendedName>
        <fullName evidence="2">Pyrrolo-quinoline quinone repeat domain-containing protein</fullName>
    </recommendedName>
</protein>
<gene>
    <name evidence="3" type="ORF">KSZ_07040</name>
</gene>
<dbReference type="InterPro" id="IPR002372">
    <property type="entry name" value="PQQ_rpt_dom"/>
</dbReference>
<keyword evidence="1" id="KW-0812">Transmembrane</keyword>
<name>A0ABQ3VBB4_9CHLR</name>
<dbReference type="SUPFAM" id="SSF50998">
    <property type="entry name" value="Quinoprotein alcohol dehydrogenase-like"/>
    <property type="match status" value="1"/>
</dbReference>
<feature type="domain" description="Pyrrolo-quinoline quinone repeat" evidence="2">
    <location>
        <begin position="206"/>
        <end position="328"/>
    </location>
</feature>
<dbReference type="PANTHER" id="PTHR34512:SF30">
    <property type="entry name" value="OUTER MEMBRANE PROTEIN ASSEMBLY FACTOR BAMB"/>
    <property type="match status" value="1"/>
</dbReference>
<dbReference type="Pfam" id="PF13360">
    <property type="entry name" value="PQQ_2"/>
    <property type="match status" value="2"/>
</dbReference>
<dbReference type="PANTHER" id="PTHR34512">
    <property type="entry name" value="CELL SURFACE PROTEIN"/>
    <property type="match status" value="1"/>
</dbReference>
<evidence type="ECO:0000313" key="4">
    <source>
        <dbReference type="Proteomes" id="UP000635565"/>
    </source>
</evidence>
<feature type="transmembrane region" description="Helical" evidence="1">
    <location>
        <begin position="22"/>
        <end position="43"/>
    </location>
</feature>
<proteinExistence type="predicted"/>
<comment type="caution">
    <text evidence="3">The sequence shown here is derived from an EMBL/GenBank/DDBJ whole genome shotgun (WGS) entry which is preliminary data.</text>
</comment>
<dbReference type="InterPro" id="IPR015943">
    <property type="entry name" value="WD40/YVTN_repeat-like_dom_sf"/>
</dbReference>
<dbReference type="InterPro" id="IPR011047">
    <property type="entry name" value="Quinoprotein_ADH-like_sf"/>
</dbReference>
<evidence type="ECO:0000259" key="2">
    <source>
        <dbReference type="Pfam" id="PF13360"/>
    </source>
</evidence>
<dbReference type="RefSeq" id="WP_201360344.1">
    <property type="nucleotide sequence ID" value="NZ_BNJJ01000002.1"/>
</dbReference>
<dbReference type="Gene3D" id="2.130.10.10">
    <property type="entry name" value="YVTN repeat-like/Quinoprotein amine dehydrogenase"/>
    <property type="match status" value="1"/>
</dbReference>